<dbReference type="GO" id="GO:0005737">
    <property type="term" value="C:cytoplasm"/>
    <property type="evidence" value="ECO:0007669"/>
    <property type="project" value="TreeGrafter"/>
</dbReference>
<comment type="cofactor">
    <cofactor evidence="12">
        <name>Zn(2+)</name>
        <dbReference type="ChEBI" id="CHEBI:29105"/>
    </cofactor>
    <text evidence="12">Binds 1 zinc ion per monomer.</text>
</comment>
<evidence type="ECO:0000256" key="10">
    <source>
        <dbReference type="ARBA" id="ARBA00023125"/>
    </source>
</evidence>
<dbReference type="GO" id="GO:0008270">
    <property type="term" value="F:zinc ion binding"/>
    <property type="evidence" value="ECO:0007669"/>
    <property type="project" value="UniProtKB-UniRule"/>
</dbReference>
<evidence type="ECO:0000313" key="15">
    <source>
        <dbReference type="Proteomes" id="UP000001303"/>
    </source>
</evidence>
<evidence type="ECO:0000256" key="3">
    <source>
        <dbReference type="ARBA" id="ARBA00022679"/>
    </source>
</evidence>
<dbReference type="SMART" id="SM00493">
    <property type="entry name" value="TOPRIM"/>
    <property type="match status" value="1"/>
</dbReference>
<comment type="subunit">
    <text evidence="12">Monomer. Interacts with DnaB.</text>
</comment>
<evidence type="ECO:0000259" key="13">
    <source>
        <dbReference type="PROSITE" id="PS50880"/>
    </source>
</evidence>
<gene>
    <name evidence="12 14" type="primary">dnaG</name>
    <name evidence="14" type="ordered locus">ZICARI_092</name>
</gene>
<dbReference type="AlphaFoldDB" id="E0TIT3"/>
<dbReference type="InterPro" id="IPR034151">
    <property type="entry name" value="TOPRIM_DnaG_bac"/>
</dbReference>
<dbReference type="PROSITE" id="PS50880">
    <property type="entry name" value="TOPRIM"/>
    <property type="match status" value="1"/>
</dbReference>
<evidence type="ECO:0000313" key="14">
    <source>
        <dbReference type="EMBL" id="ADM89710.1"/>
    </source>
</evidence>
<dbReference type="HAMAP" id="MF_00974">
    <property type="entry name" value="DNA_primase_DnaG"/>
    <property type="match status" value="1"/>
</dbReference>
<evidence type="ECO:0000256" key="11">
    <source>
        <dbReference type="ARBA" id="ARBA00023163"/>
    </source>
</evidence>
<dbReference type="InterPro" id="IPR006295">
    <property type="entry name" value="DNA_primase_DnaG"/>
</dbReference>
<keyword evidence="3 12" id="KW-0808">Transferase</keyword>
<dbReference type="InterPro" id="IPR006171">
    <property type="entry name" value="TOPRIM_dom"/>
</dbReference>
<keyword evidence="8 12" id="KW-0862">Zinc</keyword>
<dbReference type="Pfam" id="PF08275">
    <property type="entry name" value="DNAG_N"/>
    <property type="match status" value="1"/>
</dbReference>
<dbReference type="PANTHER" id="PTHR30313:SF2">
    <property type="entry name" value="DNA PRIMASE"/>
    <property type="match status" value="1"/>
</dbReference>
<dbReference type="PANTHER" id="PTHR30313">
    <property type="entry name" value="DNA PRIMASE"/>
    <property type="match status" value="1"/>
</dbReference>
<evidence type="ECO:0000256" key="8">
    <source>
        <dbReference type="ARBA" id="ARBA00022833"/>
    </source>
</evidence>
<dbReference type="SUPFAM" id="SSF57783">
    <property type="entry name" value="Zinc beta-ribbon"/>
    <property type="match status" value="1"/>
</dbReference>
<accession>E0TIT3</accession>
<keyword evidence="4 12" id="KW-0548">Nucleotidyltransferase</keyword>
<dbReference type="GO" id="GO:1990077">
    <property type="term" value="C:primosome complex"/>
    <property type="evidence" value="ECO:0007669"/>
    <property type="project" value="UniProtKB-KW"/>
</dbReference>
<keyword evidence="1 12" id="KW-0240">DNA-directed RNA polymerase</keyword>
<keyword evidence="2 12" id="KW-0639">Primosome</keyword>
<organism evidence="14 15">
    <name type="scientific">Zinderia insecticola (strain CARI)</name>
    <dbReference type="NCBI Taxonomy" id="871271"/>
    <lineage>
        <taxon>Bacteria</taxon>
        <taxon>Pseudomonadati</taxon>
        <taxon>Pseudomonadota</taxon>
        <taxon>Betaproteobacteria</taxon>
        <taxon>Burkholderiales</taxon>
        <taxon>Oxalobacteraceae</taxon>
        <taxon>Candidatus Zinderia</taxon>
    </lineage>
</organism>
<dbReference type="Proteomes" id="UP000001303">
    <property type="component" value="Chromosome"/>
</dbReference>
<dbReference type="HOGENOM" id="CLU_013501_3_2_4"/>
<dbReference type="NCBIfam" id="TIGR01391">
    <property type="entry name" value="dnaG"/>
    <property type="match status" value="1"/>
</dbReference>
<dbReference type="EC" id="2.7.7.101" evidence="12"/>
<keyword evidence="5 12" id="KW-0235">DNA replication</keyword>
<keyword evidence="15" id="KW-1185">Reference proteome</keyword>
<keyword evidence="11 12" id="KW-0804">Transcription</keyword>
<keyword evidence="6 12" id="KW-0479">Metal-binding</keyword>
<dbReference type="InterPro" id="IPR050219">
    <property type="entry name" value="DnaG_primase"/>
</dbReference>
<dbReference type="SUPFAM" id="SSF56731">
    <property type="entry name" value="DNA primase core"/>
    <property type="match status" value="1"/>
</dbReference>
<keyword evidence="10 12" id="KW-0238">DNA-binding</keyword>
<dbReference type="CDD" id="cd03364">
    <property type="entry name" value="TOPRIM_DnaG_primases"/>
    <property type="match status" value="1"/>
</dbReference>
<dbReference type="Pfam" id="PF01807">
    <property type="entry name" value="Zn_ribbon_DnaG"/>
    <property type="match status" value="1"/>
</dbReference>
<dbReference type="Pfam" id="PF13155">
    <property type="entry name" value="Toprim_2"/>
    <property type="match status" value="1"/>
</dbReference>
<evidence type="ECO:0000256" key="4">
    <source>
        <dbReference type="ARBA" id="ARBA00022695"/>
    </source>
</evidence>
<protein>
    <recommendedName>
        <fullName evidence="12">DNA primase</fullName>
        <ecNumber evidence="12">2.7.7.101</ecNumber>
    </recommendedName>
</protein>
<name>E0TIT3_ZINIC</name>
<dbReference type="KEGG" id="zin:ZICARI_092"/>
<dbReference type="GO" id="GO:0000428">
    <property type="term" value="C:DNA-directed RNA polymerase complex"/>
    <property type="evidence" value="ECO:0007669"/>
    <property type="project" value="UniProtKB-KW"/>
</dbReference>
<dbReference type="STRING" id="871271.ZICARI_092"/>
<dbReference type="Gene3D" id="3.90.980.10">
    <property type="entry name" value="DNA primase, catalytic core, N-terminal domain"/>
    <property type="match status" value="1"/>
</dbReference>
<feature type="domain" description="Toprim" evidence="13">
    <location>
        <begin position="228"/>
        <end position="310"/>
    </location>
</feature>
<evidence type="ECO:0000256" key="5">
    <source>
        <dbReference type="ARBA" id="ARBA00022705"/>
    </source>
</evidence>
<dbReference type="EMBL" id="CP002161">
    <property type="protein sequence ID" value="ADM89710.1"/>
    <property type="molecule type" value="Genomic_DNA"/>
</dbReference>
<dbReference type="InterPro" id="IPR036977">
    <property type="entry name" value="DNA_primase_Znf_CHC2"/>
</dbReference>
<evidence type="ECO:0000256" key="6">
    <source>
        <dbReference type="ARBA" id="ARBA00022723"/>
    </source>
</evidence>
<dbReference type="GO" id="GO:0003899">
    <property type="term" value="F:DNA-directed RNA polymerase activity"/>
    <property type="evidence" value="ECO:0007669"/>
    <property type="project" value="UniProtKB-UniRule"/>
</dbReference>
<evidence type="ECO:0000256" key="12">
    <source>
        <dbReference type="HAMAP-Rule" id="MF_00974"/>
    </source>
</evidence>
<dbReference type="Gene3D" id="3.40.1360.10">
    <property type="match status" value="1"/>
</dbReference>
<evidence type="ECO:0000256" key="2">
    <source>
        <dbReference type="ARBA" id="ARBA00022515"/>
    </source>
</evidence>
<comment type="catalytic activity">
    <reaction evidence="12">
        <text>ssDNA + n NTP = ssDNA/pppN(pN)n-1 hybrid + (n-1) diphosphate.</text>
        <dbReference type="EC" id="2.7.7.101"/>
    </reaction>
</comment>
<dbReference type="GO" id="GO:0003677">
    <property type="term" value="F:DNA binding"/>
    <property type="evidence" value="ECO:0007669"/>
    <property type="project" value="UniProtKB-KW"/>
</dbReference>
<evidence type="ECO:0000256" key="1">
    <source>
        <dbReference type="ARBA" id="ARBA00022478"/>
    </source>
</evidence>
<dbReference type="Gene3D" id="3.90.580.10">
    <property type="entry name" value="Zinc finger, CHC2-type domain"/>
    <property type="match status" value="1"/>
</dbReference>
<keyword evidence="7 12" id="KW-0863">Zinc-finger</keyword>
<comment type="domain">
    <text evidence="12">Contains an N-terminal zinc-binding domain, a central core domain that contains the primase activity, and a C-terminal DnaB-binding domain.</text>
</comment>
<keyword evidence="9" id="KW-0460">Magnesium</keyword>
<dbReference type="InterPro" id="IPR013264">
    <property type="entry name" value="DNAG_N"/>
</dbReference>
<reference evidence="14 15" key="1">
    <citation type="journal article" date="2010" name="Genome Biol. Evol.">
        <title>Functional convergence in reduced genomes of bacterial symbionts spanning 200 My of evolution.</title>
        <authorList>
            <person name="McCutcheon J.P."/>
            <person name="Moran N.A."/>
        </authorList>
    </citation>
    <scope>NUCLEOTIDE SEQUENCE [LARGE SCALE GENOMIC DNA]</scope>
    <source>
        <strain evidence="14 15">CARI</strain>
    </source>
</reference>
<dbReference type="InterPro" id="IPR002694">
    <property type="entry name" value="Znf_CHC2"/>
</dbReference>
<feature type="zinc finger region" description="CHC2-type" evidence="12">
    <location>
        <begin position="36"/>
        <end position="60"/>
    </location>
</feature>
<dbReference type="GO" id="GO:0006269">
    <property type="term" value="P:DNA replication, synthesis of primer"/>
    <property type="evidence" value="ECO:0007669"/>
    <property type="project" value="UniProtKB-UniRule"/>
</dbReference>
<dbReference type="SMART" id="SM00400">
    <property type="entry name" value="ZnF_CHCC"/>
    <property type="match status" value="1"/>
</dbReference>
<proteinExistence type="inferred from homology"/>
<dbReference type="InterPro" id="IPR030846">
    <property type="entry name" value="DnaG_bac"/>
</dbReference>
<comment type="function">
    <text evidence="12">RNA polymerase that catalyzes the synthesis of short RNA molecules used as primers for DNA polymerase during DNA replication.</text>
</comment>
<evidence type="ECO:0000256" key="9">
    <source>
        <dbReference type="ARBA" id="ARBA00022842"/>
    </source>
</evidence>
<evidence type="ECO:0000256" key="7">
    <source>
        <dbReference type="ARBA" id="ARBA00022771"/>
    </source>
</evidence>
<comment type="similarity">
    <text evidence="12">Belongs to the DnaG primase family.</text>
</comment>
<dbReference type="InterPro" id="IPR037068">
    <property type="entry name" value="DNA_primase_core_N_sf"/>
</dbReference>
<sequence length="543" mass="66117">MFKKYIKLINKKYNILNIIKKYVFLKKIGNNYFGLCPFHKEKTPSFCVNLFKKYFYCFGCNFGGDMISFLMKYKKEKFINIINILLKKNIFFKKNSDEEKIFLIYEKINLIYKKELKKNYKAKKYIKLRNINKKIIKKFNLGYSKNINKKFKFIKKKYNFIYKNINILKNRIIFPIRNLNGKIIAFGGRSINNNYKNKYINTYENFIFKKKKEFYGLYENLKHIKKKKYVIIVEGYIDLLTLFQFGFLNTISILGTNFTKYHFKKITKITNKIIFIFDGDIAGNLAINKVLNLCLSLSLKNKIISFVILPYKYDPDNYLRKYGILKFKKKIENSISLFNLLINKIINNNNIRTLQGRINILYNFKNIVNNINEDFIILQIINLISKILNIKINYIIKFILKKKINYEKRKVYYVKNINKEIILLYNIIKFPFLIKKINLNILYYIKNRNRIIYIILKKIKKIYYFVKFKNFLNIINFFRKKNNIFNEFSYKKLKKNNIDFNYLLNKIKLEIIKNKIYKYYNNKIINKKKYKNLFKKWILLKKK</sequence>